<evidence type="ECO:0000313" key="2">
    <source>
        <dbReference type="EMBL" id="SPH22475.1"/>
    </source>
</evidence>
<sequence>MSHVASLWRHPIKGYGREAIDKVVFAAGQSMPWDRVWAVAHEASKAEPGEWAKCGNFGRAAKAPALMAVTAALDETSETITLSHPDLPDLTFKPDDTPNALIDWTASLVSKDRALPSHIMRLDGRGYTDSPFASVSLCNMASHKAVETHLGTELSIHRWRGNVWIDGIAPWEEMSWTGKIIRIGGCVFKARELATRCMSTASNPDTGVRDADTLGALDHFGHQEFSMLAEVIETGPVAVGDTVEVL</sequence>
<dbReference type="PROSITE" id="PS51340">
    <property type="entry name" value="MOSC"/>
    <property type="match status" value="1"/>
</dbReference>
<dbReference type="SUPFAM" id="SSF50800">
    <property type="entry name" value="PK beta-barrel domain-like"/>
    <property type="match status" value="1"/>
</dbReference>
<dbReference type="InterPro" id="IPR005302">
    <property type="entry name" value="MoCF_Sase_C"/>
</dbReference>
<organism evidence="2 3">
    <name type="scientific">Ascidiaceihabitans donghaensis</name>
    <dbReference type="NCBI Taxonomy" id="1510460"/>
    <lineage>
        <taxon>Bacteria</taxon>
        <taxon>Pseudomonadati</taxon>
        <taxon>Pseudomonadota</taxon>
        <taxon>Alphaproteobacteria</taxon>
        <taxon>Rhodobacterales</taxon>
        <taxon>Paracoccaceae</taxon>
        <taxon>Ascidiaceihabitans</taxon>
    </lineage>
</organism>
<dbReference type="InterPro" id="IPR011037">
    <property type="entry name" value="Pyrv_Knase-like_insert_dom_sf"/>
</dbReference>
<proteinExistence type="predicted"/>
<dbReference type="EMBL" id="OMOR01000001">
    <property type="protein sequence ID" value="SPH22475.1"/>
    <property type="molecule type" value="Genomic_DNA"/>
</dbReference>
<gene>
    <name evidence="2" type="ORF">ASD8599_03219</name>
</gene>
<accession>A0A2R8BHM8</accession>
<evidence type="ECO:0000313" key="3">
    <source>
        <dbReference type="Proteomes" id="UP000244880"/>
    </source>
</evidence>
<dbReference type="Pfam" id="PF03473">
    <property type="entry name" value="MOSC"/>
    <property type="match status" value="1"/>
</dbReference>
<dbReference type="InterPro" id="IPR005303">
    <property type="entry name" value="MOCOS_middle"/>
</dbReference>
<dbReference type="GO" id="GO:0030151">
    <property type="term" value="F:molybdenum ion binding"/>
    <property type="evidence" value="ECO:0007669"/>
    <property type="project" value="InterPro"/>
</dbReference>
<dbReference type="AlphaFoldDB" id="A0A2R8BHM8"/>
<dbReference type="Proteomes" id="UP000244880">
    <property type="component" value="Unassembled WGS sequence"/>
</dbReference>
<name>A0A2R8BHM8_9RHOB</name>
<dbReference type="GO" id="GO:0030170">
    <property type="term" value="F:pyridoxal phosphate binding"/>
    <property type="evidence" value="ECO:0007669"/>
    <property type="project" value="InterPro"/>
</dbReference>
<dbReference type="Pfam" id="PF03476">
    <property type="entry name" value="MOSC_N"/>
    <property type="match status" value="1"/>
</dbReference>
<dbReference type="RefSeq" id="WP_108829411.1">
    <property type="nucleotide sequence ID" value="NZ_OMOR01000001.1"/>
</dbReference>
<dbReference type="GO" id="GO:0003824">
    <property type="term" value="F:catalytic activity"/>
    <property type="evidence" value="ECO:0007669"/>
    <property type="project" value="InterPro"/>
</dbReference>
<keyword evidence="3" id="KW-1185">Reference proteome</keyword>
<evidence type="ECO:0000259" key="1">
    <source>
        <dbReference type="PROSITE" id="PS51340"/>
    </source>
</evidence>
<reference evidence="2 3" key="1">
    <citation type="submission" date="2018-03" db="EMBL/GenBank/DDBJ databases">
        <authorList>
            <person name="Keele B.F."/>
        </authorList>
    </citation>
    <scope>NUCLEOTIDE SEQUENCE [LARGE SCALE GENOMIC DNA]</scope>
    <source>
        <strain evidence="2 3">CECT 8599</strain>
    </source>
</reference>
<dbReference type="OrthoDB" id="581532at2"/>
<protein>
    <recommendedName>
        <fullName evidence="1">MOSC domain-containing protein</fullName>
    </recommendedName>
</protein>
<feature type="domain" description="MOSC" evidence="1">
    <location>
        <begin position="109"/>
        <end position="246"/>
    </location>
</feature>